<proteinExistence type="predicted"/>
<reference evidence="1 2" key="1">
    <citation type="submission" date="2018-08" db="EMBL/GenBank/DDBJ databases">
        <title>Lactobacillus suantsai sp. nov., isolated from traditional fermented suan-tsai in Taiwan.</title>
        <authorList>
            <person name="Huang C.-H."/>
        </authorList>
    </citation>
    <scope>NUCLEOTIDE SEQUENCE [LARGE SCALE GENOMIC DNA]</scope>
    <source>
        <strain evidence="1 2">BCRC 12945</strain>
    </source>
</reference>
<evidence type="ECO:0000313" key="2">
    <source>
        <dbReference type="Proteomes" id="UP000290602"/>
    </source>
</evidence>
<gene>
    <name evidence="1" type="ORF">DXH47_09415</name>
</gene>
<dbReference type="OrthoDB" id="2294347at2"/>
<organism evidence="1 2">
    <name type="scientific">Levilactobacillus suantsaii</name>
    <dbReference type="NCBI Taxonomy" id="2292255"/>
    <lineage>
        <taxon>Bacteria</taxon>
        <taxon>Bacillati</taxon>
        <taxon>Bacillota</taxon>
        <taxon>Bacilli</taxon>
        <taxon>Lactobacillales</taxon>
        <taxon>Lactobacillaceae</taxon>
        <taxon>Levilactobacillus</taxon>
    </lineage>
</organism>
<name>A0A4Q0VFW7_9LACO</name>
<accession>A0A4Q0VFW7</accession>
<dbReference type="Proteomes" id="UP000290602">
    <property type="component" value="Unassembled WGS sequence"/>
</dbReference>
<dbReference type="RefSeq" id="WP_129033069.1">
    <property type="nucleotide sequence ID" value="NZ_CP059603.1"/>
</dbReference>
<evidence type="ECO:0000313" key="1">
    <source>
        <dbReference type="EMBL" id="RXI77218.1"/>
    </source>
</evidence>
<keyword evidence="2" id="KW-1185">Reference proteome</keyword>
<sequence>MKKNIVLIGMAMVSLGLGLSTTSITANAKVYSTLPKALRGHWKKHVKWARGSRGERYEVAYTYQGYKHSFWTGMTQSDTEPESVRYVVSKGHGIYKVHTKTTMGGTRYHIDTFKRTKHTLRIKEGHGWLVYNSRHKAVE</sequence>
<comment type="caution">
    <text evidence="1">The sequence shown here is derived from an EMBL/GenBank/DDBJ whole genome shotgun (WGS) entry which is preliminary data.</text>
</comment>
<protein>
    <submittedName>
        <fullName evidence="1">Uncharacterized protein</fullName>
    </submittedName>
</protein>
<dbReference type="AlphaFoldDB" id="A0A4Q0VFW7"/>
<dbReference type="EMBL" id="QXIL01000022">
    <property type="protein sequence ID" value="RXI77218.1"/>
    <property type="molecule type" value="Genomic_DNA"/>
</dbReference>